<dbReference type="PROSITE" id="PS51257">
    <property type="entry name" value="PROKAR_LIPOPROTEIN"/>
    <property type="match status" value="1"/>
</dbReference>
<dbReference type="Proteomes" id="UP000255192">
    <property type="component" value="Unassembled WGS sequence"/>
</dbReference>
<dbReference type="InterPro" id="IPR012340">
    <property type="entry name" value="NA-bd_OB-fold"/>
</dbReference>
<reference evidence="1 2" key="1">
    <citation type="submission" date="2018-06" db="EMBL/GenBank/DDBJ databases">
        <authorList>
            <consortium name="Pathogen Informatics"/>
            <person name="Doyle S."/>
        </authorList>
    </citation>
    <scope>NUCLEOTIDE SEQUENCE [LARGE SCALE GENOMIC DNA]</scope>
    <source>
        <strain evidence="1 2">NCTC204</strain>
    </source>
</reference>
<protein>
    <submittedName>
        <fullName evidence="1">Lipoprotein</fullName>
    </submittedName>
</protein>
<sequence>MLLRFRVLPLVFVISLLSGCGLASKAFYSAGDKLFQPGDDAVASMQTYSVAQFLQPFTLNPAKASSDYLGKWVKVRGVIVDIRRKSGIAGSYYFIVTMRDEQNKTDKRLTFNFGSHNRADVEALSNGSVATIVGQVHQWQDSTIRRYRILRWLNNGS</sequence>
<dbReference type="Pfam" id="PF12869">
    <property type="entry name" value="tRNA_anti-like"/>
    <property type="match status" value="1"/>
</dbReference>
<name>A0A378A4K7_KLEPN</name>
<dbReference type="EMBL" id="UGMD01000002">
    <property type="protein sequence ID" value="STU98282.1"/>
    <property type="molecule type" value="Genomic_DNA"/>
</dbReference>
<dbReference type="AlphaFoldDB" id="A0A378A4K7"/>
<dbReference type="InterPro" id="IPR024422">
    <property type="entry name" value="Protein_unknown_function_OB"/>
</dbReference>
<accession>A0A378A4K7</accession>
<keyword evidence="1" id="KW-0449">Lipoprotein</keyword>
<evidence type="ECO:0000313" key="2">
    <source>
        <dbReference type="Proteomes" id="UP000255192"/>
    </source>
</evidence>
<organism evidence="1 2">
    <name type="scientific">Klebsiella pneumoniae</name>
    <dbReference type="NCBI Taxonomy" id="573"/>
    <lineage>
        <taxon>Bacteria</taxon>
        <taxon>Pseudomonadati</taxon>
        <taxon>Pseudomonadota</taxon>
        <taxon>Gammaproteobacteria</taxon>
        <taxon>Enterobacterales</taxon>
        <taxon>Enterobacteriaceae</taxon>
        <taxon>Klebsiella/Raoultella group</taxon>
        <taxon>Klebsiella</taxon>
        <taxon>Klebsiella pneumoniae complex</taxon>
    </lineage>
</organism>
<evidence type="ECO:0000313" key="1">
    <source>
        <dbReference type="EMBL" id="STU98282.1"/>
    </source>
</evidence>
<dbReference type="Gene3D" id="2.40.50.140">
    <property type="entry name" value="Nucleic acid-binding proteins"/>
    <property type="match status" value="1"/>
</dbReference>
<proteinExistence type="predicted"/>
<gene>
    <name evidence="1" type="ORF">NCTC204_02789</name>
</gene>